<organism evidence="1 5">
    <name type="scientific">Qipengyuania gaetbuli</name>
    <dbReference type="NCBI Taxonomy" id="266952"/>
    <lineage>
        <taxon>Bacteria</taxon>
        <taxon>Pseudomonadati</taxon>
        <taxon>Pseudomonadota</taxon>
        <taxon>Alphaproteobacteria</taxon>
        <taxon>Sphingomonadales</taxon>
        <taxon>Erythrobacteraceae</taxon>
        <taxon>Qipengyuania</taxon>
    </lineage>
</organism>
<name>A0A844XVT4_9SPHN</name>
<dbReference type="PANTHER" id="PTHR37816:SF3">
    <property type="entry name" value="MODULATES DNA TOPOLOGY"/>
    <property type="match status" value="1"/>
</dbReference>
<dbReference type="AlphaFoldDB" id="A0A844XVT4"/>
<reference evidence="1 5" key="1">
    <citation type="submission" date="2019-12" db="EMBL/GenBank/DDBJ databases">
        <title>Genomic-based taxomic classification of the family Erythrobacteraceae.</title>
        <authorList>
            <person name="Xu L."/>
        </authorList>
    </citation>
    <scope>NUCLEOTIDE SEQUENCE [LARGE SCALE GENOMIC DNA]</scope>
    <source>
        <strain evidence="1 5">DSM 16225</strain>
    </source>
</reference>
<protein>
    <submittedName>
        <fullName evidence="1">Topology modulation protein</fullName>
    </submittedName>
</protein>
<dbReference type="Proteomes" id="UP000444185">
    <property type="component" value="Unassembled WGS sequence"/>
</dbReference>
<evidence type="ECO:0000313" key="4">
    <source>
        <dbReference type="EMBL" id="MXO50131.1"/>
    </source>
</evidence>
<accession>A0A844XVT4</accession>
<comment type="caution">
    <text evidence="1">The sequence shown here is derived from an EMBL/GenBank/DDBJ whole genome shotgun (WGS) entry which is preliminary data.</text>
</comment>
<dbReference type="EMBL" id="WTYF01000004">
    <property type="protein sequence ID" value="MXO50131.1"/>
    <property type="molecule type" value="Genomic_DNA"/>
</dbReference>
<dbReference type="InterPro" id="IPR052922">
    <property type="entry name" value="Cytidylate_Kinase-2"/>
</dbReference>
<dbReference type="InterPro" id="IPR027417">
    <property type="entry name" value="P-loop_NTPase"/>
</dbReference>
<sequence>MQRVLIIGPCGSGKSTLSRELGGRLHLPIYHMDHLGWLPGWVETDKHELREKLGALVATDRWLIEGNYGSTLDLRLPRADAIIYLDFPIGLCLWRLMLRVFRHRGTTRPDMTEGCPERFDLEFFLYVLFWNRGPRPRTEQALEGHQAKIIRLRGPKELKRWLAAL</sequence>
<dbReference type="EMBL" id="WTYF01000003">
    <property type="protein sequence ID" value="MXO50130.1"/>
    <property type="molecule type" value="Genomic_DNA"/>
</dbReference>
<evidence type="ECO:0000313" key="5">
    <source>
        <dbReference type="Proteomes" id="UP000444185"/>
    </source>
</evidence>
<evidence type="ECO:0000313" key="3">
    <source>
        <dbReference type="EMBL" id="MXO50130.1"/>
    </source>
</evidence>
<dbReference type="SUPFAM" id="SSF52540">
    <property type="entry name" value="P-loop containing nucleoside triphosphate hydrolases"/>
    <property type="match status" value="1"/>
</dbReference>
<evidence type="ECO:0000313" key="2">
    <source>
        <dbReference type="EMBL" id="MXO49699.1"/>
    </source>
</evidence>
<keyword evidence="5" id="KW-1185">Reference proteome</keyword>
<dbReference type="OrthoDB" id="7210594at2"/>
<dbReference type="EMBL" id="WTYF01000001">
    <property type="protein sequence ID" value="MXO49686.1"/>
    <property type="molecule type" value="Genomic_DNA"/>
</dbReference>
<evidence type="ECO:0000313" key="1">
    <source>
        <dbReference type="EMBL" id="MXO49686.1"/>
    </source>
</evidence>
<proteinExistence type="predicted"/>
<dbReference type="EMBL" id="WTYF01000002">
    <property type="protein sequence ID" value="MXO49699.1"/>
    <property type="molecule type" value="Genomic_DNA"/>
</dbReference>
<gene>
    <name evidence="1" type="ORF">GRI42_00005</name>
    <name evidence="2" type="ORF">GRI42_00070</name>
    <name evidence="3" type="ORF">GRI42_02280</name>
    <name evidence="4" type="ORF">GRI42_02285</name>
</gene>
<dbReference type="Gene3D" id="3.40.50.300">
    <property type="entry name" value="P-loop containing nucleotide triphosphate hydrolases"/>
    <property type="match status" value="1"/>
</dbReference>
<dbReference type="PANTHER" id="PTHR37816">
    <property type="entry name" value="YALI0E33011P"/>
    <property type="match status" value="1"/>
</dbReference>